<proteinExistence type="predicted"/>
<dbReference type="EMBL" id="OU503048">
    <property type="protein sequence ID" value="CAI9773863.1"/>
    <property type="molecule type" value="Genomic_DNA"/>
</dbReference>
<dbReference type="AlphaFoldDB" id="A0AAD2E2M3"/>
<dbReference type="PROSITE" id="PS51375">
    <property type="entry name" value="PPR"/>
    <property type="match status" value="2"/>
</dbReference>
<dbReference type="PANTHER" id="PTHR47926">
    <property type="entry name" value="PENTATRICOPEPTIDE REPEAT-CONTAINING PROTEIN"/>
    <property type="match status" value="1"/>
</dbReference>
<dbReference type="GO" id="GO:0003723">
    <property type="term" value="F:RNA binding"/>
    <property type="evidence" value="ECO:0007669"/>
    <property type="project" value="InterPro"/>
</dbReference>
<evidence type="ECO:0000256" key="1">
    <source>
        <dbReference type="ARBA" id="ARBA00022737"/>
    </source>
</evidence>
<reference evidence="3" key="1">
    <citation type="submission" date="2023-05" db="EMBL/GenBank/DDBJ databases">
        <authorList>
            <person name="Huff M."/>
        </authorList>
    </citation>
    <scope>NUCLEOTIDE SEQUENCE</scope>
</reference>
<dbReference type="InterPro" id="IPR046960">
    <property type="entry name" value="PPR_At4g14850-like_plant"/>
</dbReference>
<dbReference type="GO" id="GO:0009451">
    <property type="term" value="P:RNA modification"/>
    <property type="evidence" value="ECO:0007669"/>
    <property type="project" value="InterPro"/>
</dbReference>
<dbReference type="NCBIfam" id="TIGR00756">
    <property type="entry name" value="PPR"/>
    <property type="match status" value="2"/>
</dbReference>
<dbReference type="Gene3D" id="1.25.40.10">
    <property type="entry name" value="Tetratricopeptide repeat domain"/>
    <property type="match status" value="2"/>
</dbReference>
<sequence>MYNMVQSLPTVSVSPLHKVLPPNSNTKTCAPAISNTPRVPEFNSIFELNQVLAHVVKTGTPFSVLPLSHVASLCALTPSFSDAQKIFMHVHQPEIFLWNSCLRDFAESDSPFNAILLFHQLRLHNVSPDSFTCSFVLKACLQILDVFHGRIIHAYIEKLGLQCNLFLQNMLVHLYASCGNINDARQLFDKMLQRDAVTWNIMITQLVKRGDVESAYELFSQMPERNVRRPVSVFCAVDPDGGQKIVAEP</sequence>
<organism evidence="3 4">
    <name type="scientific">Fraxinus pennsylvanica</name>
    <dbReference type="NCBI Taxonomy" id="56036"/>
    <lineage>
        <taxon>Eukaryota</taxon>
        <taxon>Viridiplantae</taxon>
        <taxon>Streptophyta</taxon>
        <taxon>Embryophyta</taxon>
        <taxon>Tracheophyta</taxon>
        <taxon>Spermatophyta</taxon>
        <taxon>Magnoliopsida</taxon>
        <taxon>eudicotyledons</taxon>
        <taxon>Gunneridae</taxon>
        <taxon>Pentapetalae</taxon>
        <taxon>asterids</taxon>
        <taxon>lamiids</taxon>
        <taxon>Lamiales</taxon>
        <taxon>Oleaceae</taxon>
        <taxon>Oleeae</taxon>
        <taxon>Fraxinus</taxon>
    </lineage>
</organism>
<dbReference type="Pfam" id="PF13041">
    <property type="entry name" value="PPR_2"/>
    <property type="match status" value="1"/>
</dbReference>
<evidence type="ECO:0000256" key="2">
    <source>
        <dbReference type="PROSITE-ProRule" id="PRU00708"/>
    </source>
</evidence>
<dbReference type="FunFam" id="1.25.40.10:FF:000344">
    <property type="entry name" value="Pentatricopeptide repeat-containing protein"/>
    <property type="match status" value="1"/>
</dbReference>
<evidence type="ECO:0000313" key="3">
    <source>
        <dbReference type="EMBL" id="CAI9773863.1"/>
    </source>
</evidence>
<accession>A0AAD2E2M3</accession>
<keyword evidence="4" id="KW-1185">Reference proteome</keyword>
<dbReference type="InterPro" id="IPR002885">
    <property type="entry name" value="PPR_rpt"/>
</dbReference>
<gene>
    <name evidence="3" type="ORF">FPE_LOCUS21293</name>
</gene>
<keyword evidence="1" id="KW-0677">Repeat</keyword>
<feature type="repeat" description="PPR" evidence="2">
    <location>
        <begin position="195"/>
        <end position="229"/>
    </location>
</feature>
<evidence type="ECO:0008006" key="5">
    <source>
        <dbReference type="Google" id="ProtNLM"/>
    </source>
</evidence>
<dbReference type="Proteomes" id="UP000834106">
    <property type="component" value="Chromosome 13"/>
</dbReference>
<dbReference type="InterPro" id="IPR011990">
    <property type="entry name" value="TPR-like_helical_dom_sf"/>
</dbReference>
<name>A0AAD2E2M3_9LAMI</name>
<protein>
    <recommendedName>
        <fullName evidence="5">Pentatricopeptide repeat-containing protein</fullName>
    </recommendedName>
</protein>
<feature type="repeat" description="PPR" evidence="2">
    <location>
        <begin position="164"/>
        <end position="194"/>
    </location>
</feature>
<evidence type="ECO:0000313" key="4">
    <source>
        <dbReference type="Proteomes" id="UP000834106"/>
    </source>
</evidence>
<dbReference type="Pfam" id="PF01535">
    <property type="entry name" value="PPR"/>
    <property type="match status" value="1"/>
</dbReference>